<accession>A0A2W2C1C5</accession>
<dbReference type="Pfam" id="PF14064">
    <property type="entry name" value="HmuY"/>
    <property type="match status" value="1"/>
</dbReference>
<dbReference type="AlphaFoldDB" id="A0A2W2C1C5"/>
<dbReference type="Proteomes" id="UP000248745">
    <property type="component" value="Unassembled WGS sequence"/>
</dbReference>
<dbReference type="CDD" id="cd12105">
    <property type="entry name" value="HmuY"/>
    <property type="match status" value="1"/>
</dbReference>
<reference evidence="1 2" key="1">
    <citation type="submission" date="2018-06" db="EMBL/GenBank/DDBJ databases">
        <title>Mucibacter soli gen. nov., sp. nov., a new member of the family Chitinophagaceae producing mucin.</title>
        <authorList>
            <person name="Kim M.-K."/>
            <person name="Park S."/>
            <person name="Kim T.-S."/>
            <person name="Joung Y."/>
            <person name="Han J.-H."/>
            <person name="Kim S.B."/>
        </authorList>
    </citation>
    <scope>NUCLEOTIDE SEQUENCE [LARGE SCALE GENOMIC DNA]</scope>
    <source>
        <strain evidence="1 2">R1-15</strain>
    </source>
</reference>
<dbReference type="OrthoDB" id="1091850at2"/>
<comment type="caution">
    <text evidence="1">The sequence shown here is derived from an EMBL/GenBank/DDBJ whole genome shotgun (WGS) entry which is preliminary data.</text>
</comment>
<gene>
    <name evidence="1" type="ORF">DN068_05740</name>
</gene>
<dbReference type="InterPro" id="IPR025921">
    <property type="entry name" value="HmuY"/>
</dbReference>
<name>A0A2W2C1C5_9BACT</name>
<keyword evidence="2" id="KW-1185">Reference proteome</keyword>
<sequence>MTDSKYYPLMDICAVMSKTRSSGRILTALVFTVLFTSCLKKETPVTLPPPGTSMHAQVSMGEDYTTQVFFDLESGQVVYTSPVASWDLAFEASAGGHHLFMNGGKNVLIADTYDTSFSHVDSTTYLSLINNPPDGAWKFDWPCGMPDSTGLGEWQDRQGNSLNHVYLVFCDSVYRKIRLRSVNDQNYIMEFGPINNPTPTVISIPKNSNYNYTYFSFTAQGNITTPEPPMNTWDIVFTRYRYIYKYLGNFKYQVSGVLLNPYKTMGIADSTSGYDNISDSSLQRYTLYPWRDIIGFDWKSYDYTNANARYVVNPKKSYVLYTRRSQYWKIHFLDYYSPTGVKGSPLFEYERIK</sequence>
<organism evidence="1 2">
    <name type="scientific">Taibaiella soli</name>
    <dbReference type="NCBI Taxonomy" id="1649169"/>
    <lineage>
        <taxon>Bacteria</taxon>
        <taxon>Pseudomonadati</taxon>
        <taxon>Bacteroidota</taxon>
        <taxon>Chitinophagia</taxon>
        <taxon>Chitinophagales</taxon>
        <taxon>Chitinophagaceae</taxon>
        <taxon>Taibaiella</taxon>
    </lineage>
</organism>
<protein>
    <recommendedName>
        <fullName evidence="3">Heme-binding HmuY-like protein</fullName>
    </recommendedName>
</protein>
<dbReference type="EMBL" id="QKTW01000009">
    <property type="protein sequence ID" value="PZF73843.1"/>
    <property type="molecule type" value="Genomic_DNA"/>
</dbReference>
<evidence type="ECO:0000313" key="1">
    <source>
        <dbReference type="EMBL" id="PZF73843.1"/>
    </source>
</evidence>
<proteinExistence type="predicted"/>
<evidence type="ECO:0008006" key="3">
    <source>
        <dbReference type="Google" id="ProtNLM"/>
    </source>
</evidence>
<evidence type="ECO:0000313" key="2">
    <source>
        <dbReference type="Proteomes" id="UP000248745"/>
    </source>
</evidence>